<feature type="region of interest" description="Disordered" evidence="2">
    <location>
        <begin position="268"/>
        <end position="294"/>
    </location>
</feature>
<feature type="region of interest" description="Disordered" evidence="2">
    <location>
        <begin position="453"/>
        <end position="483"/>
    </location>
</feature>
<dbReference type="Proteomes" id="UP001381693">
    <property type="component" value="Unassembled WGS sequence"/>
</dbReference>
<accession>A0AAN8WYS5</accession>
<dbReference type="EMBL" id="JAXCGZ010017078">
    <property type="protein sequence ID" value="KAK7068929.1"/>
    <property type="molecule type" value="Genomic_DNA"/>
</dbReference>
<feature type="compositionally biased region" description="Basic and acidic residues" evidence="2">
    <location>
        <begin position="332"/>
        <end position="343"/>
    </location>
</feature>
<reference evidence="3 4" key="1">
    <citation type="submission" date="2023-11" db="EMBL/GenBank/DDBJ databases">
        <title>Halocaridina rubra genome assembly.</title>
        <authorList>
            <person name="Smith C."/>
        </authorList>
    </citation>
    <scope>NUCLEOTIDE SEQUENCE [LARGE SCALE GENOMIC DNA]</scope>
    <source>
        <strain evidence="3">EP-1</strain>
        <tissue evidence="3">Whole</tissue>
    </source>
</reference>
<feature type="region of interest" description="Disordered" evidence="2">
    <location>
        <begin position="315"/>
        <end position="360"/>
    </location>
</feature>
<protein>
    <recommendedName>
        <fullName evidence="5">Sushi domain-containing protein</fullName>
    </recommendedName>
</protein>
<evidence type="ECO:0008006" key="5">
    <source>
        <dbReference type="Google" id="ProtNLM"/>
    </source>
</evidence>
<feature type="region of interest" description="Disordered" evidence="2">
    <location>
        <begin position="1"/>
        <end position="33"/>
    </location>
</feature>
<proteinExistence type="predicted"/>
<gene>
    <name evidence="3" type="ORF">SK128_017359</name>
</gene>
<evidence type="ECO:0000313" key="3">
    <source>
        <dbReference type="EMBL" id="KAK7068929.1"/>
    </source>
</evidence>
<dbReference type="CDD" id="cd00033">
    <property type="entry name" value="CCP"/>
    <property type="match status" value="1"/>
</dbReference>
<organism evidence="3 4">
    <name type="scientific">Halocaridina rubra</name>
    <name type="common">Hawaiian red shrimp</name>
    <dbReference type="NCBI Taxonomy" id="373956"/>
    <lineage>
        <taxon>Eukaryota</taxon>
        <taxon>Metazoa</taxon>
        <taxon>Ecdysozoa</taxon>
        <taxon>Arthropoda</taxon>
        <taxon>Crustacea</taxon>
        <taxon>Multicrustacea</taxon>
        <taxon>Malacostraca</taxon>
        <taxon>Eumalacostraca</taxon>
        <taxon>Eucarida</taxon>
        <taxon>Decapoda</taxon>
        <taxon>Pleocyemata</taxon>
        <taxon>Caridea</taxon>
        <taxon>Atyoidea</taxon>
        <taxon>Atyidae</taxon>
        <taxon>Halocaridina</taxon>
    </lineage>
</organism>
<evidence type="ECO:0000256" key="2">
    <source>
        <dbReference type="SAM" id="MobiDB-lite"/>
    </source>
</evidence>
<evidence type="ECO:0000256" key="1">
    <source>
        <dbReference type="ARBA" id="ARBA00023157"/>
    </source>
</evidence>
<evidence type="ECO:0000313" key="4">
    <source>
        <dbReference type="Proteomes" id="UP001381693"/>
    </source>
</evidence>
<feature type="compositionally biased region" description="Polar residues" evidence="2">
    <location>
        <begin position="12"/>
        <end position="24"/>
    </location>
</feature>
<dbReference type="SUPFAM" id="SSF57535">
    <property type="entry name" value="Complement control module/SCR domain"/>
    <property type="match status" value="1"/>
</dbReference>
<dbReference type="InterPro" id="IPR035976">
    <property type="entry name" value="Sushi/SCR/CCP_sf"/>
</dbReference>
<keyword evidence="1" id="KW-1015">Disulfide bond</keyword>
<name>A0AAN8WYS5_HALRR</name>
<dbReference type="Gene3D" id="2.10.70.10">
    <property type="entry name" value="Complement Module, domain 1"/>
    <property type="match status" value="1"/>
</dbReference>
<keyword evidence="4" id="KW-1185">Reference proteome</keyword>
<comment type="caution">
    <text evidence="3">The sequence shown here is derived from an EMBL/GenBank/DDBJ whole genome shotgun (WGS) entry which is preliminary data.</text>
</comment>
<dbReference type="AlphaFoldDB" id="A0AAN8WYS5"/>
<sequence length="703" mass="78934">MTYSLKEPPSKQPESTTPSPTLQTGRCPPPPDIERGYLVCHPPIQEFPRRDLIPKDDPNVYKGASELGRPALKLSLHPVGTVCKVKCGHGRVLRRSDSGRASITCTSGLTWHQRPPECHLKVAPVVRQGDCEDETLLFPLTLHKVEALQHPVFFTSSGETADVTCSVQEIEPGTYYKRACIAWDTELRLSAECQHNVKSNISEKKCSDLKAPENGDLLCREDEHGDILCDIICRAGFQSPIAFTRCPKATLLWDFQEKEGEELPACISQGSPHVPEENPSRFLPSSPRPEEIDVSFPKNTRFKTVADVFENKVNRHFLPQKNDPEEGADTSQVEKPRYNHSDEQSYSESASESSEENLNDLNVNDFDYYYDALEDYGNDPDYYFEDIDYKHGSLHKPMKSLDANPNISEVPQEELNLHTNTSTDSTESYLPGHKPMLKMMFEDTAEIFSSTRGKTMGVREPARTNNDNEINRIPKGGNRKSNEQNAFEDRLGDDIINHNSHISPAHKKNHAHTNINYMGTLGHHYKTVSRSSGHTKTSMMPAKEALETYVEESDYASMEAIIELEVLVAECSESKEALEALAQVMMEQDACRNITCNKPETNCRNDASNEGVVKVVWTVGGPYQPIEDYYYDDLQVPMVEAIIETLVASTERLLASEGLTRILENYGAAVDLTSFTLSRLDLSCKRPGLQFDPASSKCQRKRH</sequence>
<dbReference type="InterPro" id="IPR000436">
    <property type="entry name" value="Sushi_SCR_CCP_dom"/>
</dbReference>